<dbReference type="SMART" id="SM00338">
    <property type="entry name" value="BRLZ"/>
    <property type="match status" value="1"/>
</dbReference>
<dbReference type="Proteomes" id="UP001150062">
    <property type="component" value="Unassembled WGS sequence"/>
</dbReference>
<dbReference type="InterPro" id="IPR046347">
    <property type="entry name" value="bZIP_sf"/>
</dbReference>
<feature type="compositionally biased region" description="Basic and acidic residues" evidence="2">
    <location>
        <begin position="148"/>
        <end position="169"/>
    </location>
</feature>
<evidence type="ECO:0000313" key="4">
    <source>
        <dbReference type="EMBL" id="KAJ6238776.1"/>
    </source>
</evidence>
<reference evidence="4" key="1">
    <citation type="submission" date="2022-08" db="EMBL/GenBank/DDBJ databases">
        <title>Novel sulfate-reducing endosymbionts in the free-living metamonad Anaeramoeba.</title>
        <authorList>
            <person name="Jerlstrom-Hultqvist J."/>
            <person name="Cepicka I."/>
            <person name="Gallot-Lavallee L."/>
            <person name="Salas-Leiva D."/>
            <person name="Curtis B.A."/>
            <person name="Zahonova K."/>
            <person name="Pipaliya S."/>
            <person name="Dacks J."/>
            <person name="Roger A.J."/>
        </authorList>
    </citation>
    <scope>NUCLEOTIDE SEQUENCE</scope>
    <source>
        <strain evidence="4">Schooner1</strain>
    </source>
</reference>
<dbReference type="InterPro" id="IPR004827">
    <property type="entry name" value="bZIP"/>
</dbReference>
<comment type="caution">
    <text evidence="4">The sequence shown here is derived from an EMBL/GenBank/DDBJ whole genome shotgun (WGS) entry which is preliminary data.</text>
</comment>
<gene>
    <name evidence="4" type="ORF">M0813_26002</name>
</gene>
<feature type="region of interest" description="Disordered" evidence="2">
    <location>
        <begin position="34"/>
        <end position="54"/>
    </location>
</feature>
<feature type="domain" description="BZIP" evidence="3">
    <location>
        <begin position="302"/>
        <end position="365"/>
    </location>
</feature>
<dbReference type="EMBL" id="JAOAOG010000232">
    <property type="protein sequence ID" value="KAJ6238776.1"/>
    <property type="molecule type" value="Genomic_DNA"/>
</dbReference>
<proteinExistence type="predicted"/>
<sequence>METNLNEQIQDDVFFDQYLGSPILGQEIDTISYSPNSNDLKVEQGEGETEPLLSSQEPVSFDFSDKINLDEQQKFLDQPTKIVEPKVESKQSGSLLPLDYLGEELNNFDYPDLSLIGDVSQESDLENHLFELLGINDSKLKEDLLQSNMEKKNNKEKELNKKRTNEQKQKQKQKQKQNKNQNKNQKQNKTNKRYHLRNSNQALQNNDFNLIWMIDQQEDKSKKNKKTINTTDVNEKSNGLQLTKKKKSNPRKRKKSNTVRKNSQPNIQKKRRTNKSSALLDKKRAELAKITDVKKVRKLPEEEKRLRRLEKNRESARKIREKKRMELENLRNRVAELEKANKQYQDELKIKDKEIQRLQFLCEKHNVLEVTPTENGIFV</sequence>
<feature type="compositionally biased region" description="Low complexity" evidence="2">
    <location>
        <begin position="178"/>
        <end position="188"/>
    </location>
</feature>
<feature type="region of interest" description="Disordered" evidence="2">
    <location>
        <begin position="148"/>
        <end position="196"/>
    </location>
</feature>
<evidence type="ECO:0000259" key="3">
    <source>
        <dbReference type="PROSITE" id="PS50217"/>
    </source>
</evidence>
<protein>
    <submittedName>
        <fullName evidence="4">Basic-leucine zipper transcription factor f-related</fullName>
    </submittedName>
</protein>
<dbReference type="Pfam" id="PF00170">
    <property type="entry name" value="bZIP_1"/>
    <property type="match status" value="1"/>
</dbReference>
<name>A0ABQ8Y1Q1_9EUKA</name>
<feature type="compositionally biased region" description="Basic residues" evidence="2">
    <location>
        <begin position="243"/>
        <end position="258"/>
    </location>
</feature>
<dbReference type="SUPFAM" id="SSF57959">
    <property type="entry name" value="Leucine zipper domain"/>
    <property type="match status" value="1"/>
</dbReference>
<evidence type="ECO:0000256" key="1">
    <source>
        <dbReference type="SAM" id="Coils"/>
    </source>
</evidence>
<dbReference type="Gene3D" id="1.20.5.170">
    <property type="match status" value="1"/>
</dbReference>
<dbReference type="PROSITE" id="PS50217">
    <property type="entry name" value="BZIP"/>
    <property type="match status" value="1"/>
</dbReference>
<keyword evidence="1" id="KW-0175">Coiled coil</keyword>
<organism evidence="4 5">
    <name type="scientific">Anaeramoeba flamelloides</name>
    <dbReference type="NCBI Taxonomy" id="1746091"/>
    <lineage>
        <taxon>Eukaryota</taxon>
        <taxon>Metamonada</taxon>
        <taxon>Anaeramoebidae</taxon>
        <taxon>Anaeramoeba</taxon>
    </lineage>
</organism>
<evidence type="ECO:0000256" key="2">
    <source>
        <dbReference type="SAM" id="MobiDB-lite"/>
    </source>
</evidence>
<feature type="coiled-coil region" evidence="1">
    <location>
        <begin position="299"/>
        <end position="361"/>
    </location>
</feature>
<keyword evidence="5" id="KW-1185">Reference proteome</keyword>
<dbReference type="PROSITE" id="PS00036">
    <property type="entry name" value="BZIP_BASIC"/>
    <property type="match status" value="1"/>
</dbReference>
<evidence type="ECO:0000313" key="5">
    <source>
        <dbReference type="Proteomes" id="UP001150062"/>
    </source>
</evidence>
<feature type="region of interest" description="Disordered" evidence="2">
    <location>
        <begin position="219"/>
        <end position="278"/>
    </location>
</feature>
<accession>A0ABQ8Y1Q1</accession>